<dbReference type="EMBL" id="BSYO01000016">
    <property type="protein sequence ID" value="GMH16072.1"/>
    <property type="molecule type" value="Genomic_DNA"/>
</dbReference>
<protein>
    <submittedName>
        <fullName evidence="7">Uncharacterized protein</fullName>
    </submittedName>
</protein>
<dbReference type="InterPro" id="IPR018108">
    <property type="entry name" value="MCP_transmembrane"/>
</dbReference>
<keyword evidence="3" id="KW-0677">Repeat</keyword>
<dbReference type="InterPro" id="IPR023395">
    <property type="entry name" value="MCP_dom_sf"/>
</dbReference>
<accession>A0AAD3SS16</accession>
<feature type="repeat" description="Solcar" evidence="5">
    <location>
        <begin position="30"/>
        <end position="117"/>
    </location>
</feature>
<dbReference type="AlphaFoldDB" id="A0AAD3SS16"/>
<dbReference type="PANTHER" id="PTHR24089">
    <property type="entry name" value="SOLUTE CARRIER FAMILY 25"/>
    <property type="match status" value="1"/>
</dbReference>
<gene>
    <name evidence="7" type="ORF">Nepgr_017913</name>
</gene>
<reference evidence="7" key="1">
    <citation type="submission" date="2023-05" db="EMBL/GenBank/DDBJ databases">
        <title>Nepenthes gracilis genome sequencing.</title>
        <authorList>
            <person name="Fukushima K."/>
        </authorList>
    </citation>
    <scope>NUCLEOTIDE SEQUENCE</scope>
    <source>
        <strain evidence="7">SING2019-196</strain>
    </source>
</reference>
<evidence type="ECO:0000313" key="8">
    <source>
        <dbReference type="Proteomes" id="UP001279734"/>
    </source>
</evidence>
<sequence length="154" mass="17346">MGMLPYSTCYYFMYDTLKKSYCVRMNKTSLNRGEMLLVGALSGLTASTISFPLEVARKRLMVGALRGKCPANMAAALSEVVQEEGLMGLYRGWGASCLKVMPNSGITWMFYEAWKDILLIKHLVGLKLCVKFQDDRRRNRRSMKGLLVLGLWGS</sequence>
<dbReference type="PROSITE" id="PS50920">
    <property type="entry name" value="SOLCAR"/>
    <property type="match status" value="1"/>
</dbReference>
<dbReference type="Gene3D" id="1.50.40.10">
    <property type="entry name" value="Mitochondrial carrier domain"/>
    <property type="match status" value="1"/>
</dbReference>
<proteinExistence type="inferred from homology"/>
<dbReference type="GO" id="GO:0016020">
    <property type="term" value="C:membrane"/>
    <property type="evidence" value="ECO:0007669"/>
    <property type="project" value="UniProtKB-SubCell"/>
</dbReference>
<comment type="caution">
    <text evidence="7">The sequence shown here is derived from an EMBL/GenBank/DDBJ whole genome shotgun (WGS) entry which is preliminary data.</text>
</comment>
<evidence type="ECO:0000313" key="7">
    <source>
        <dbReference type="EMBL" id="GMH16072.1"/>
    </source>
</evidence>
<dbReference type="SUPFAM" id="SSF103506">
    <property type="entry name" value="Mitochondrial carrier"/>
    <property type="match status" value="1"/>
</dbReference>
<keyword evidence="8" id="KW-1185">Reference proteome</keyword>
<dbReference type="Pfam" id="PF00153">
    <property type="entry name" value="Mito_carr"/>
    <property type="match status" value="1"/>
</dbReference>
<evidence type="ECO:0000256" key="5">
    <source>
        <dbReference type="PROSITE-ProRule" id="PRU00282"/>
    </source>
</evidence>
<dbReference type="Proteomes" id="UP001279734">
    <property type="component" value="Unassembled WGS sequence"/>
</dbReference>
<organism evidence="7 8">
    <name type="scientific">Nepenthes gracilis</name>
    <name type="common">Slender pitcher plant</name>
    <dbReference type="NCBI Taxonomy" id="150966"/>
    <lineage>
        <taxon>Eukaryota</taxon>
        <taxon>Viridiplantae</taxon>
        <taxon>Streptophyta</taxon>
        <taxon>Embryophyta</taxon>
        <taxon>Tracheophyta</taxon>
        <taxon>Spermatophyta</taxon>
        <taxon>Magnoliopsida</taxon>
        <taxon>eudicotyledons</taxon>
        <taxon>Gunneridae</taxon>
        <taxon>Pentapetalae</taxon>
        <taxon>Caryophyllales</taxon>
        <taxon>Nepenthaceae</taxon>
        <taxon>Nepenthes</taxon>
    </lineage>
</organism>
<evidence type="ECO:0000256" key="6">
    <source>
        <dbReference type="RuleBase" id="RU000488"/>
    </source>
</evidence>
<keyword evidence="4 5" id="KW-0472">Membrane</keyword>
<evidence type="ECO:0000256" key="2">
    <source>
        <dbReference type="ARBA" id="ARBA00022692"/>
    </source>
</evidence>
<comment type="similarity">
    <text evidence="6">Belongs to the mitochondrial carrier (TC 2.A.29) family.</text>
</comment>
<evidence type="ECO:0000256" key="1">
    <source>
        <dbReference type="ARBA" id="ARBA00004141"/>
    </source>
</evidence>
<keyword evidence="6" id="KW-0813">Transport</keyword>
<evidence type="ECO:0000256" key="3">
    <source>
        <dbReference type="ARBA" id="ARBA00022737"/>
    </source>
</evidence>
<comment type="subcellular location">
    <subcellularLocation>
        <location evidence="1">Membrane</location>
        <topology evidence="1">Multi-pass membrane protein</topology>
    </subcellularLocation>
</comment>
<keyword evidence="2 5" id="KW-0812">Transmembrane</keyword>
<evidence type="ECO:0000256" key="4">
    <source>
        <dbReference type="ARBA" id="ARBA00023136"/>
    </source>
</evidence>
<name>A0AAD3SS16_NEPGR</name>